<comment type="similarity">
    <text evidence="1">Belongs to the UPF0337 (CsbD) family.</text>
</comment>
<dbReference type="PANTHER" id="PTHR34977">
    <property type="entry name" value="UPF0337 PROTEIN YJBJ"/>
    <property type="match status" value="1"/>
</dbReference>
<dbReference type="RefSeq" id="WP_141615729.1">
    <property type="nucleotide sequence ID" value="NZ_CP041253.1"/>
</dbReference>
<organism evidence="3 4">
    <name type="scientific">Echinicola soli</name>
    <dbReference type="NCBI Taxonomy" id="2591634"/>
    <lineage>
        <taxon>Bacteria</taxon>
        <taxon>Pseudomonadati</taxon>
        <taxon>Bacteroidota</taxon>
        <taxon>Cytophagia</taxon>
        <taxon>Cytophagales</taxon>
        <taxon>Cyclobacteriaceae</taxon>
        <taxon>Echinicola</taxon>
    </lineage>
</organism>
<dbReference type="EMBL" id="CP041253">
    <property type="protein sequence ID" value="QDH80496.1"/>
    <property type="molecule type" value="Genomic_DNA"/>
</dbReference>
<dbReference type="InterPro" id="IPR036629">
    <property type="entry name" value="YjbJ_sf"/>
</dbReference>
<dbReference type="KEGG" id="echi:FKX85_16185"/>
<sequence length="67" mass="7765">MAKNLKLKGNWNELKGKLKSKYGEITDDDLMYAEGQEDQLLGKLQQKTGESVENLKKFLFTEQEENK</sequence>
<keyword evidence="4" id="KW-1185">Reference proteome</keyword>
<proteinExistence type="inferred from homology"/>
<dbReference type="InterPro" id="IPR008462">
    <property type="entry name" value="CsbD"/>
</dbReference>
<evidence type="ECO:0000259" key="2">
    <source>
        <dbReference type="Pfam" id="PF05532"/>
    </source>
</evidence>
<dbReference type="SUPFAM" id="SSF69047">
    <property type="entry name" value="Hypothetical protein YjbJ"/>
    <property type="match status" value="1"/>
</dbReference>
<dbReference type="OrthoDB" id="9796058at2"/>
<dbReference type="Pfam" id="PF05532">
    <property type="entry name" value="CsbD"/>
    <property type="match status" value="1"/>
</dbReference>
<evidence type="ECO:0000313" key="4">
    <source>
        <dbReference type="Proteomes" id="UP000316614"/>
    </source>
</evidence>
<protein>
    <submittedName>
        <fullName evidence="3">CsbD family protein</fullName>
    </submittedName>
</protein>
<dbReference type="Gene3D" id="1.10.1470.10">
    <property type="entry name" value="YjbJ"/>
    <property type="match status" value="1"/>
</dbReference>
<evidence type="ECO:0000313" key="3">
    <source>
        <dbReference type="EMBL" id="QDH80496.1"/>
    </source>
</evidence>
<accession>A0A514CKZ7</accession>
<dbReference type="PANTHER" id="PTHR34977:SF1">
    <property type="entry name" value="UPF0337 PROTEIN YJBJ"/>
    <property type="match status" value="1"/>
</dbReference>
<gene>
    <name evidence="3" type="ORF">FKX85_16185</name>
</gene>
<dbReference type="InterPro" id="IPR050423">
    <property type="entry name" value="UPF0337_stress_rsp"/>
</dbReference>
<name>A0A514CKZ7_9BACT</name>
<dbReference type="Proteomes" id="UP000316614">
    <property type="component" value="Chromosome"/>
</dbReference>
<reference evidence="3 4" key="1">
    <citation type="submission" date="2019-06" db="EMBL/GenBank/DDBJ databases">
        <title>Echinicola alkalisoli sp. nov. isolated from saline soil.</title>
        <authorList>
            <person name="Sun J.-Q."/>
            <person name="Xu L."/>
        </authorList>
    </citation>
    <scope>NUCLEOTIDE SEQUENCE [LARGE SCALE GENOMIC DNA]</scope>
    <source>
        <strain evidence="3 4">LN3S3</strain>
    </source>
</reference>
<dbReference type="AlphaFoldDB" id="A0A514CKZ7"/>
<feature type="domain" description="CsbD-like" evidence="2">
    <location>
        <begin position="6"/>
        <end position="56"/>
    </location>
</feature>
<evidence type="ECO:0000256" key="1">
    <source>
        <dbReference type="ARBA" id="ARBA00009129"/>
    </source>
</evidence>